<dbReference type="Gene3D" id="3.40.50.300">
    <property type="entry name" value="P-loop containing nucleotide triphosphate hydrolases"/>
    <property type="match status" value="2"/>
</dbReference>
<name>A0A0F9PRB9_9ZZZZ</name>
<dbReference type="GO" id="GO:0005524">
    <property type="term" value="F:ATP binding"/>
    <property type="evidence" value="ECO:0007669"/>
    <property type="project" value="UniProtKB-KW"/>
</dbReference>
<evidence type="ECO:0000259" key="4">
    <source>
        <dbReference type="SMART" id="SM00382"/>
    </source>
</evidence>
<dbReference type="Pfam" id="PF18335">
    <property type="entry name" value="SH3_13"/>
    <property type="match status" value="1"/>
</dbReference>
<dbReference type="InterPro" id="IPR050534">
    <property type="entry name" value="Coronavir_polyprotein_1ab"/>
</dbReference>
<dbReference type="InterPro" id="IPR003593">
    <property type="entry name" value="AAA+_ATPase"/>
</dbReference>
<dbReference type="Pfam" id="PF13538">
    <property type="entry name" value="UvrD_C_2"/>
    <property type="match status" value="1"/>
</dbReference>
<dbReference type="InterPro" id="IPR027785">
    <property type="entry name" value="UvrD-like_helicase_C"/>
</dbReference>
<evidence type="ECO:0000256" key="3">
    <source>
        <dbReference type="SAM" id="MobiDB-lite"/>
    </source>
</evidence>
<dbReference type="InterPro" id="IPR041451">
    <property type="entry name" value="RecD2_SH13"/>
</dbReference>
<proteinExistence type="predicted"/>
<dbReference type="Gene3D" id="2.30.30.940">
    <property type="match status" value="1"/>
</dbReference>
<evidence type="ECO:0000313" key="5">
    <source>
        <dbReference type="EMBL" id="KKN03636.1"/>
    </source>
</evidence>
<reference evidence="5" key="1">
    <citation type="journal article" date="2015" name="Nature">
        <title>Complex archaea that bridge the gap between prokaryotes and eukaryotes.</title>
        <authorList>
            <person name="Spang A."/>
            <person name="Saw J.H."/>
            <person name="Jorgensen S.L."/>
            <person name="Zaremba-Niedzwiedzka K."/>
            <person name="Martijn J."/>
            <person name="Lind A.E."/>
            <person name="van Eijk R."/>
            <person name="Schleper C."/>
            <person name="Guy L."/>
            <person name="Ettema T.J."/>
        </authorList>
    </citation>
    <scope>NUCLEOTIDE SEQUENCE</scope>
</reference>
<dbReference type="Pfam" id="PF13604">
    <property type="entry name" value="AAA_30"/>
    <property type="match status" value="1"/>
</dbReference>
<dbReference type="PANTHER" id="PTHR43788">
    <property type="entry name" value="DNA2/NAM7 HELICASE FAMILY MEMBER"/>
    <property type="match status" value="1"/>
</dbReference>
<dbReference type="EMBL" id="LAZR01005014">
    <property type="protein sequence ID" value="KKN03636.1"/>
    <property type="molecule type" value="Genomic_DNA"/>
</dbReference>
<dbReference type="SUPFAM" id="SSF52540">
    <property type="entry name" value="P-loop containing nucleoside triphosphate hydrolases"/>
    <property type="match status" value="1"/>
</dbReference>
<dbReference type="InterPro" id="IPR027417">
    <property type="entry name" value="P-loop_NTPase"/>
</dbReference>
<keyword evidence="1" id="KW-0547">Nucleotide-binding</keyword>
<gene>
    <name evidence="5" type="ORF">LCGC14_1105640</name>
</gene>
<accession>A0A0F9PRB9</accession>
<dbReference type="SMART" id="SM00382">
    <property type="entry name" value="AAA"/>
    <property type="match status" value="1"/>
</dbReference>
<feature type="domain" description="AAA+ ATPase" evidence="4">
    <location>
        <begin position="50"/>
        <end position="203"/>
    </location>
</feature>
<organism evidence="5">
    <name type="scientific">marine sediment metagenome</name>
    <dbReference type="NCBI Taxonomy" id="412755"/>
    <lineage>
        <taxon>unclassified sequences</taxon>
        <taxon>metagenomes</taxon>
        <taxon>ecological metagenomes</taxon>
    </lineage>
</organism>
<keyword evidence="2" id="KW-0067">ATP-binding</keyword>
<evidence type="ECO:0000256" key="1">
    <source>
        <dbReference type="ARBA" id="ARBA00022741"/>
    </source>
</evidence>
<sequence length="448" mass="50948">MEQPWDRMYEEYDRLERQKEEKRRETRERANDLELDTTQLLAVDRCCDIKHRIVPITGPAGTGKTTILQHVYRKLYSHGRQVVLCAPTGKAAKRITEATGIEAKTIHRLLEYPHPGEVDQKTGKCLVSTDPKRDRSFPLEQQIVLADEYAMVSVEVHRNLLDALPNGGVIRMFGDANQLQPIETNKRLQAMPSSFITMLGKFSGIRLETIHRQAGDSNIISNGLRIIQGQIPIRKDDFVLKFTDTPVQCVLDFIQDNLLEDIDYGTINNQIISPTKVGWVGTEALNSAIQQLLQPATNPYVTIARHKWSNVDEQRIYLGDKVIYTVNNYPLEVFNGETGVITAFKDNGDITVDFGDKDITIPVSLEMIGRHGVYNINPQKDLDLAYVITTHKSQGSEYDRVAYVMNRSRSFLLNRKNFYTAISRARTHVTVITDQQSINLSLYRKGDK</sequence>
<dbReference type="PANTHER" id="PTHR43788:SF6">
    <property type="entry name" value="DNA HELICASE B"/>
    <property type="match status" value="1"/>
</dbReference>
<dbReference type="CDD" id="cd18809">
    <property type="entry name" value="SF1_C_RecD"/>
    <property type="match status" value="1"/>
</dbReference>
<dbReference type="CDD" id="cd17933">
    <property type="entry name" value="DEXSc_RecD-like"/>
    <property type="match status" value="1"/>
</dbReference>
<feature type="region of interest" description="Disordered" evidence="3">
    <location>
        <begin position="1"/>
        <end position="29"/>
    </location>
</feature>
<dbReference type="GO" id="GO:0003678">
    <property type="term" value="F:DNA helicase activity"/>
    <property type="evidence" value="ECO:0007669"/>
    <property type="project" value="UniProtKB-ARBA"/>
</dbReference>
<evidence type="ECO:0000256" key="2">
    <source>
        <dbReference type="ARBA" id="ARBA00022840"/>
    </source>
</evidence>
<comment type="caution">
    <text evidence="5">The sequence shown here is derived from an EMBL/GenBank/DDBJ whole genome shotgun (WGS) entry which is preliminary data.</text>
</comment>
<dbReference type="AlphaFoldDB" id="A0A0F9PRB9"/>
<protein>
    <recommendedName>
        <fullName evidence="4">AAA+ ATPase domain-containing protein</fullName>
    </recommendedName>
</protein>